<dbReference type="EMBL" id="AUZM01000002">
    <property type="protein sequence ID" value="ERT09728.1"/>
    <property type="molecule type" value="Genomic_DNA"/>
</dbReference>
<dbReference type="AlphaFoldDB" id="U7QPB7"/>
<organism evidence="1 2">
    <name type="scientific">Lyngbya aestuarii BL J</name>
    <dbReference type="NCBI Taxonomy" id="1348334"/>
    <lineage>
        <taxon>Bacteria</taxon>
        <taxon>Bacillati</taxon>
        <taxon>Cyanobacteriota</taxon>
        <taxon>Cyanophyceae</taxon>
        <taxon>Oscillatoriophycideae</taxon>
        <taxon>Oscillatoriales</taxon>
        <taxon>Microcoleaceae</taxon>
        <taxon>Lyngbya</taxon>
    </lineage>
</organism>
<proteinExistence type="predicted"/>
<evidence type="ECO:0000313" key="2">
    <source>
        <dbReference type="Proteomes" id="UP000017127"/>
    </source>
</evidence>
<comment type="caution">
    <text evidence="1">The sequence shown here is derived from an EMBL/GenBank/DDBJ whole genome shotgun (WGS) entry which is preliminary data.</text>
</comment>
<sequence>MDREVDLPKITGLFFGDEPDFKNEEWARNSPELKGFRH</sequence>
<evidence type="ECO:0000313" key="1">
    <source>
        <dbReference type="EMBL" id="ERT09728.1"/>
    </source>
</evidence>
<reference evidence="1 2" key="1">
    <citation type="journal article" date="2013" name="Front. Microbiol.">
        <title>Comparative genomic analyses of the cyanobacterium, Lyngbya aestuarii BL J, a powerful hydrogen producer.</title>
        <authorList>
            <person name="Kothari A."/>
            <person name="Vaughn M."/>
            <person name="Garcia-Pichel F."/>
        </authorList>
    </citation>
    <scope>NUCLEOTIDE SEQUENCE [LARGE SCALE GENOMIC DNA]</scope>
    <source>
        <strain evidence="1 2">BL J</strain>
    </source>
</reference>
<accession>U7QPB7</accession>
<dbReference type="Proteomes" id="UP000017127">
    <property type="component" value="Unassembled WGS sequence"/>
</dbReference>
<gene>
    <name evidence="1" type="ORF">M595_0338</name>
</gene>
<keyword evidence="2" id="KW-1185">Reference proteome</keyword>
<protein>
    <submittedName>
        <fullName evidence="1">Uncharacterized protein</fullName>
    </submittedName>
</protein>
<name>U7QPB7_9CYAN</name>